<keyword evidence="2" id="KW-0282">Flagellum</keyword>
<organism evidence="2 3">
    <name type="scientific">Serpens gallinarum</name>
    <dbReference type="NCBI Taxonomy" id="2763075"/>
    <lineage>
        <taxon>Bacteria</taxon>
        <taxon>Pseudomonadati</taxon>
        <taxon>Pseudomonadota</taxon>
        <taxon>Gammaproteobacteria</taxon>
        <taxon>Pseudomonadales</taxon>
        <taxon>Pseudomonadaceae</taxon>
        <taxon>Pseudomonas</taxon>
    </lineage>
</organism>
<feature type="domain" description="Flagellar hook-length control protein-like C-terminal" evidence="1">
    <location>
        <begin position="416"/>
        <end position="493"/>
    </location>
</feature>
<dbReference type="Proteomes" id="UP000611945">
    <property type="component" value="Unassembled WGS sequence"/>
</dbReference>
<sequence>MSEINFSPPSTASLSSSAPVTTLQVRLTALQPLEALLAPGQRAQAEVTAQRDLSTGQHLTLRLTLPDGRTAQLQVRAGDSPAPGVGSQLQLTAQTGNRLLANLITTAERPLQRLDLSQLPAGSLLQARVLSNTPNSVTNLQQIIVHVLSPPLAGRQLVLESAHPLTVGSLFSAQVRDGQTLQFLPLGARLEQLDALQQLASQHARQGSLQAVFNALARLEPHSLSPALRQSIEQLQNNLPTLGQLGDAQRLAQAMKDSGLGLEQRLLSSQAGTLTHDLKANLLRLVAQLAPGLNSLALATTPASAALASSLPSVARSLLGVLGQQNGRAPGLSFPLPSRLAAELESEGDVQSLLKLAAAAISRVQTHQLSSLAQTQGGPDNPLTTTWQMELPLRDQPTPLQLKIQREQPDARPSESDRESLWKIDLAFDLAPLGPLQVQAQLSRGQLSGQLWAAHAQTATLIAQELGQLRERLQAAGLTVGELNCRQGVPPQPSATPVEHCWIDDNA</sequence>
<dbReference type="Pfam" id="PF02120">
    <property type="entry name" value="Flg_hook"/>
    <property type="match status" value="1"/>
</dbReference>
<dbReference type="InterPro" id="IPR021136">
    <property type="entry name" value="Flagellar_hook_control-like_C"/>
</dbReference>
<keyword evidence="2" id="KW-0969">Cilium</keyword>
<keyword evidence="2" id="KW-0966">Cell projection</keyword>
<dbReference type="Gene3D" id="3.30.750.140">
    <property type="match status" value="1"/>
</dbReference>
<reference evidence="2 3" key="1">
    <citation type="submission" date="2020-08" db="EMBL/GenBank/DDBJ databases">
        <title>A Genomic Blueprint of the Chicken Gut Microbiome.</title>
        <authorList>
            <person name="Gilroy R."/>
            <person name="Ravi A."/>
            <person name="Getino M."/>
            <person name="Pursley I."/>
            <person name="Horton D.L."/>
            <person name="Alikhan N.-F."/>
            <person name="Baker D."/>
            <person name="Gharbi K."/>
            <person name="Hall N."/>
            <person name="Watson M."/>
            <person name="Adriaenssens E.M."/>
            <person name="Foster-Nyarko E."/>
            <person name="Jarju S."/>
            <person name="Secka A."/>
            <person name="Antonio M."/>
            <person name="Oren A."/>
            <person name="Chaudhuri R."/>
            <person name="La Ragione R.M."/>
            <person name="Hildebrand F."/>
            <person name="Pallen M.J."/>
        </authorList>
    </citation>
    <scope>NUCLEOTIDE SEQUENCE [LARGE SCALE GENOMIC DNA]</scope>
    <source>
        <strain evidence="2 3">Sa2CUA2</strain>
    </source>
</reference>
<evidence type="ECO:0000313" key="2">
    <source>
        <dbReference type="EMBL" id="MBD7976533.1"/>
    </source>
</evidence>
<dbReference type="RefSeq" id="WP_251835278.1">
    <property type="nucleotide sequence ID" value="NZ_JACSQG010000001.1"/>
</dbReference>
<accession>A0ABR8TL84</accession>
<gene>
    <name evidence="2" type="ORF">H9642_04955</name>
</gene>
<comment type="caution">
    <text evidence="2">The sequence shown here is derived from an EMBL/GenBank/DDBJ whole genome shotgun (WGS) entry which is preliminary data.</text>
</comment>
<keyword evidence="3" id="KW-1185">Reference proteome</keyword>
<proteinExistence type="predicted"/>
<evidence type="ECO:0000259" key="1">
    <source>
        <dbReference type="Pfam" id="PF02120"/>
    </source>
</evidence>
<protein>
    <submittedName>
        <fullName evidence="2">Flagellar hook-length control protein FliK</fullName>
    </submittedName>
</protein>
<dbReference type="EMBL" id="JACSQG010000001">
    <property type="protein sequence ID" value="MBD7976533.1"/>
    <property type="molecule type" value="Genomic_DNA"/>
</dbReference>
<dbReference type="InterPro" id="IPR038610">
    <property type="entry name" value="FliK-like_C_sf"/>
</dbReference>
<evidence type="ECO:0000313" key="3">
    <source>
        <dbReference type="Proteomes" id="UP000611945"/>
    </source>
</evidence>
<name>A0ABR8TL84_9PSED</name>